<dbReference type="Proteomes" id="UP001163046">
    <property type="component" value="Unassembled WGS sequence"/>
</dbReference>
<sequence length="121" mass="14557">MFNVGQFPSNPINTNALGGEQPLLVPEKRTSFPRYHFETPEARERRLRLVRERNRHRRQQQTPEEKQHELAQRRQRFQQETQEHRESRLKYQRQYRRSASAATRKVMIALIVPRVAEVALN</sequence>
<feature type="region of interest" description="Disordered" evidence="1">
    <location>
        <begin position="1"/>
        <end position="30"/>
    </location>
</feature>
<reference evidence="2" key="1">
    <citation type="submission" date="2023-01" db="EMBL/GenBank/DDBJ databases">
        <title>Genome assembly of the deep-sea coral Lophelia pertusa.</title>
        <authorList>
            <person name="Herrera S."/>
            <person name="Cordes E."/>
        </authorList>
    </citation>
    <scope>NUCLEOTIDE SEQUENCE</scope>
    <source>
        <strain evidence="2">USNM1676648</strain>
        <tissue evidence="2">Polyp</tissue>
    </source>
</reference>
<dbReference type="AlphaFoldDB" id="A0A9X0CKS6"/>
<comment type="caution">
    <text evidence="2">The sequence shown here is derived from an EMBL/GenBank/DDBJ whole genome shotgun (WGS) entry which is preliminary data.</text>
</comment>
<feature type="compositionally biased region" description="Polar residues" evidence="1">
    <location>
        <begin position="1"/>
        <end position="16"/>
    </location>
</feature>
<name>A0A9X0CKS6_9CNID</name>
<evidence type="ECO:0000256" key="1">
    <source>
        <dbReference type="SAM" id="MobiDB-lite"/>
    </source>
</evidence>
<accession>A0A9X0CKS6</accession>
<gene>
    <name evidence="2" type="ORF">OS493_013198</name>
</gene>
<feature type="region of interest" description="Disordered" evidence="1">
    <location>
        <begin position="51"/>
        <end position="95"/>
    </location>
</feature>
<protein>
    <submittedName>
        <fullName evidence="2">Uncharacterized protein</fullName>
    </submittedName>
</protein>
<feature type="compositionally biased region" description="Basic and acidic residues" evidence="1">
    <location>
        <begin position="63"/>
        <end position="72"/>
    </location>
</feature>
<keyword evidence="3" id="KW-1185">Reference proteome</keyword>
<dbReference type="EMBL" id="MU827307">
    <property type="protein sequence ID" value="KAJ7362107.1"/>
    <property type="molecule type" value="Genomic_DNA"/>
</dbReference>
<organism evidence="2 3">
    <name type="scientific">Desmophyllum pertusum</name>
    <dbReference type="NCBI Taxonomy" id="174260"/>
    <lineage>
        <taxon>Eukaryota</taxon>
        <taxon>Metazoa</taxon>
        <taxon>Cnidaria</taxon>
        <taxon>Anthozoa</taxon>
        <taxon>Hexacorallia</taxon>
        <taxon>Scleractinia</taxon>
        <taxon>Caryophylliina</taxon>
        <taxon>Caryophylliidae</taxon>
        <taxon>Desmophyllum</taxon>
    </lineage>
</organism>
<evidence type="ECO:0000313" key="2">
    <source>
        <dbReference type="EMBL" id="KAJ7362107.1"/>
    </source>
</evidence>
<proteinExistence type="predicted"/>
<evidence type="ECO:0000313" key="3">
    <source>
        <dbReference type="Proteomes" id="UP001163046"/>
    </source>
</evidence>